<dbReference type="SMART" id="SM00665">
    <property type="entry name" value="B561"/>
    <property type="match status" value="1"/>
</dbReference>
<sequence length="253" mass="27704">MAVPVVQFPIFLAVRVLGMLVAALLFIWTLHFRGGLALISDNKDHIFNEARKAKGLRKGGKRKAFSGHLELDGACVACVARCIDAAMLAYKTVSGTKNFKKLVHLTLQFVAFFLSLIGIWAALKFHNDKGIDNFYSLHSWLGLVSIFLFGIQWSAGFVTFWYPGGSRNSRATLLPWHVFFGVYIYGLSIATTVTGLLEKATFLQTSKVILRYSNEALLINSLGVLIVLLGGLVILAVIAPSNAKGDIDRGLAE</sequence>
<dbReference type="Pfam" id="PF03188">
    <property type="entry name" value="Cytochrom_B561"/>
    <property type="match status" value="1"/>
</dbReference>
<dbReference type="GO" id="GO:0016020">
    <property type="term" value="C:membrane"/>
    <property type="evidence" value="ECO:0007669"/>
    <property type="project" value="UniProtKB-SubCell"/>
</dbReference>
<evidence type="ECO:0000256" key="7">
    <source>
        <dbReference type="ARBA" id="ARBA00022982"/>
    </source>
</evidence>
<evidence type="ECO:0000256" key="2">
    <source>
        <dbReference type="ARBA" id="ARBA00004141"/>
    </source>
</evidence>
<keyword evidence="5 13" id="KW-0812">Transmembrane</keyword>
<keyword evidence="4" id="KW-0349">Heme</keyword>
<dbReference type="PANTHER" id="PTHR10106">
    <property type="entry name" value="CYTOCHROME B561-RELATED"/>
    <property type="match status" value="1"/>
</dbReference>
<evidence type="ECO:0000256" key="8">
    <source>
        <dbReference type="ARBA" id="ARBA00022989"/>
    </source>
</evidence>
<evidence type="ECO:0000313" key="15">
    <source>
        <dbReference type="EnsemblPlants" id="MELO3C022085.2.1"/>
    </source>
</evidence>
<feature type="transmembrane region" description="Helical" evidence="13">
    <location>
        <begin position="102"/>
        <end position="123"/>
    </location>
</feature>
<dbReference type="PANTHER" id="PTHR10106:SF0">
    <property type="entry name" value="LD36721P"/>
    <property type="match status" value="1"/>
</dbReference>
<evidence type="ECO:0000256" key="5">
    <source>
        <dbReference type="ARBA" id="ARBA00022692"/>
    </source>
</evidence>
<keyword evidence="3" id="KW-0813">Transport</keyword>
<reference evidence="15" key="1">
    <citation type="submission" date="2023-03" db="UniProtKB">
        <authorList>
            <consortium name="EnsemblPlants"/>
        </authorList>
    </citation>
    <scope>IDENTIFICATION</scope>
</reference>
<keyword evidence="9" id="KW-0408">Iron</keyword>
<dbReference type="EnsemblPlants" id="MELO3C022085.2.1">
    <property type="protein sequence ID" value="MELO3C022085.2.1"/>
    <property type="gene ID" value="MELO3C022085.2"/>
</dbReference>
<evidence type="ECO:0000256" key="10">
    <source>
        <dbReference type="ARBA" id="ARBA00023136"/>
    </source>
</evidence>
<keyword evidence="10 13" id="KW-0472">Membrane</keyword>
<dbReference type="InterPro" id="IPR006593">
    <property type="entry name" value="Cyt_b561/ferric_Rdtase_TM"/>
</dbReference>
<dbReference type="GO" id="GO:0140571">
    <property type="term" value="F:transmembrane ascorbate ferrireductase activity"/>
    <property type="evidence" value="ECO:0007669"/>
    <property type="project" value="UniProtKB-EC"/>
</dbReference>
<evidence type="ECO:0000256" key="1">
    <source>
        <dbReference type="ARBA" id="ARBA00001970"/>
    </source>
</evidence>
<feature type="domain" description="Cytochrome b561" evidence="14">
    <location>
        <begin position="13"/>
        <end position="238"/>
    </location>
</feature>
<evidence type="ECO:0000256" key="4">
    <source>
        <dbReference type="ARBA" id="ARBA00022617"/>
    </source>
</evidence>
<keyword evidence="6" id="KW-0479">Metal-binding</keyword>
<feature type="transmembrane region" description="Helical" evidence="13">
    <location>
        <begin position="174"/>
        <end position="197"/>
    </location>
</feature>
<evidence type="ECO:0000259" key="14">
    <source>
        <dbReference type="PROSITE" id="PS50939"/>
    </source>
</evidence>
<organism evidence="15">
    <name type="scientific">Cucumis melo</name>
    <name type="common">Muskmelon</name>
    <dbReference type="NCBI Taxonomy" id="3656"/>
    <lineage>
        <taxon>Eukaryota</taxon>
        <taxon>Viridiplantae</taxon>
        <taxon>Streptophyta</taxon>
        <taxon>Embryophyta</taxon>
        <taxon>Tracheophyta</taxon>
        <taxon>Spermatophyta</taxon>
        <taxon>Magnoliopsida</taxon>
        <taxon>eudicotyledons</taxon>
        <taxon>Gunneridae</taxon>
        <taxon>Pentapetalae</taxon>
        <taxon>rosids</taxon>
        <taxon>fabids</taxon>
        <taxon>Cucurbitales</taxon>
        <taxon>Cucurbitaceae</taxon>
        <taxon>Benincaseae</taxon>
        <taxon>Cucumis</taxon>
    </lineage>
</organism>
<dbReference type="CDD" id="cd08766">
    <property type="entry name" value="Cyt_b561_ACYB-1_like"/>
    <property type="match status" value="1"/>
</dbReference>
<evidence type="ECO:0000256" key="6">
    <source>
        <dbReference type="ARBA" id="ARBA00022723"/>
    </source>
</evidence>
<accession>A0A9I9DQV9</accession>
<keyword evidence="8 13" id="KW-1133">Transmembrane helix</keyword>
<evidence type="ECO:0000256" key="13">
    <source>
        <dbReference type="SAM" id="Phobius"/>
    </source>
</evidence>
<dbReference type="AlphaFoldDB" id="A0A9I9DQV9"/>
<protein>
    <recommendedName>
        <fullName evidence="11">ascorbate ferrireductase (transmembrane)</fullName>
        <ecNumber evidence="11">7.2.1.3</ecNumber>
    </recommendedName>
</protein>
<evidence type="ECO:0000256" key="3">
    <source>
        <dbReference type="ARBA" id="ARBA00022448"/>
    </source>
</evidence>
<dbReference type="GO" id="GO:0046872">
    <property type="term" value="F:metal ion binding"/>
    <property type="evidence" value="ECO:0007669"/>
    <property type="project" value="UniProtKB-KW"/>
</dbReference>
<feature type="transmembrane region" description="Helical" evidence="13">
    <location>
        <begin position="143"/>
        <end position="162"/>
    </location>
</feature>
<dbReference type="Gene3D" id="1.20.120.1770">
    <property type="match status" value="1"/>
</dbReference>
<feature type="transmembrane region" description="Helical" evidence="13">
    <location>
        <begin position="6"/>
        <end position="30"/>
    </location>
</feature>
<evidence type="ECO:0000256" key="9">
    <source>
        <dbReference type="ARBA" id="ARBA00023004"/>
    </source>
</evidence>
<dbReference type="InterPro" id="IPR043205">
    <property type="entry name" value="CYB561/CYBRD1-like"/>
</dbReference>
<evidence type="ECO:0000256" key="12">
    <source>
        <dbReference type="ARBA" id="ARBA00051575"/>
    </source>
</evidence>
<evidence type="ECO:0000256" key="11">
    <source>
        <dbReference type="ARBA" id="ARBA00024225"/>
    </source>
</evidence>
<keyword evidence="7" id="KW-0249">Electron transport</keyword>
<comment type="catalytic activity">
    <reaction evidence="12">
        <text>Fe(3+)(out) + L-ascorbate(in) = monodehydro-L-ascorbate radical(in) + Fe(2+)(out) + H(+)</text>
        <dbReference type="Rhea" id="RHEA:30403"/>
        <dbReference type="ChEBI" id="CHEBI:15378"/>
        <dbReference type="ChEBI" id="CHEBI:29033"/>
        <dbReference type="ChEBI" id="CHEBI:29034"/>
        <dbReference type="ChEBI" id="CHEBI:38290"/>
        <dbReference type="ChEBI" id="CHEBI:59513"/>
        <dbReference type="EC" id="7.2.1.3"/>
    </reaction>
</comment>
<comment type="cofactor">
    <cofactor evidence="1">
        <name>heme b</name>
        <dbReference type="ChEBI" id="CHEBI:60344"/>
    </cofactor>
</comment>
<name>A0A9I9DQV9_CUCME</name>
<proteinExistence type="predicted"/>
<comment type="subcellular location">
    <subcellularLocation>
        <location evidence="2">Membrane</location>
        <topology evidence="2">Multi-pass membrane protein</topology>
    </subcellularLocation>
</comment>
<dbReference type="Gramene" id="MELO3C022085.2.1">
    <property type="protein sequence ID" value="MELO3C022085.2.1"/>
    <property type="gene ID" value="MELO3C022085.2"/>
</dbReference>
<dbReference type="PROSITE" id="PS50939">
    <property type="entry name" value="CYTOCHROME_B561"/>
    <property type="match status" value="1"/>
</dbReference>
<dbReference type="FunFam" id="1.20.120.1770:FF:000001">
    <property type="entry name" value="Cytochrome b reductase 1"/>
    <property type="match status" value="1"/>
</dbReference>
<feature type="transmembrane region" description="Helical" evidence="13">
    <location>
        <begin position="217"/>
        <end position="239"/>
    </location>
</feature>
<dbReference type="EC" id="7.2.1.3" evidence="11"/>